<sequence length="331" mass="37453">MNSDATPALGHLPLERYILSRWNDKEYAKDDAATRRKRLARKFVEIGNLGRLLALAPFAGDPEPDLPPQSEWNEILAELRTEGQRRHSVSRQHPWSFIWLRTYYADGSDAGHKALLDELNWEIALHQEENILDDAALYSYGDDWTAIFEVLPEFFFEMLGEYVMRRDNIMSSPTDLDRALKSHLGHELLVRECYQRCAVRQPPTAREQDAGLSGGYPGGNEFQDAVIELHYDAAATYMFVADKEAIETGEVAVLFIDDCGRVIRHNRIPPQDCESLSGSWMECSLHEIYEFVDGKPGPAYSRGGVCGPPFATHDVRALEAERQTKAALEPL</sequence>
<name>A0A6J3M0J0_9PEZI</name>
<reference evidence="2" key="1">
    <citation type="submission" date="2020-01" db="EMBL/GenBank/DDBJ databases">
        <authorList>
            <consortium name="DOE Joint Genome Institute"/>
            <person name="Haridas S."/>
            <person name="Albert R."/>
            <person name="Binder M."/>
            <person name="Bloem J."/>
            <person name="Labutti K."/>
            <person name="Salamov A."/>
            <person name="Andreopoulos B."/>
            <person name="Baker S.E."/>
            <person name="Barry K."/>
            <person name="Bills G."/>
            <person name="Bluhm B.H."/>
            <person name="Cannon C."/>
            <person name="Castanera R."/>
            <person name="Culley D.E."/>
            <person name="Daum C."/>
            <person name="Ezra D."/>
            <person name="Gonzalez J.B."/>
            <person name="Henrissat B."/>
            <person name="Kuo A."/>
            <person name="Liang C."/>
            <person name="Lipzen A."/>
            <person name="Lutzoni F."/>
            <person name="Magnuson J."/>
            <person name="Mondo S."/>
            <person name="Nolan M."/>
            <person name="Ohm R."/>
            <person name="Pangilinan J."/>
            <person name="Park H.-J."/>
            <person name="Ramirez L."/>
            <person name="Alfaro M."/>
            <person name="Sun H."/>
            <person name="Tritt A."/>
            <person name="Yoshinaga Y."/>
            <person name="Zwiers L.-H."/>
            <person name="Turgeon B.G."/>
            <person name="Goodwin S.B."/>
            <person name="Spatafora J.W."/>
            <person name="Crous P.W."/>
            <person name="Grigoriev I.V."/>
        </authorList>
    </citation>
    <scope>NUCLEOTIDE SEQUENCE</scope>
    <source>
        <strain evidence="2">CBS 342.82</strain>
    </source>
</reference>
<protein>
    <submittedName>
        <fullName evidence="2">Uncharacterized protein</fullName>
    </submittedName>
</protein>
<proteinExistence type="predicted"/>
<dbReference type="OrthoDB" id="4364812at2759"/>
<organism evidence="2">
    <name type="scientific">Dissoconium aciculare CBS 342.82</name>
    <dbReference type="NCBI Taxonomy" id="1314786"/>
    <lineage>
        <taxon>Eukaryota</taxon>
        <taxon>Fungi</taxon>
        <taxon>Dikarya</taxon>
        <taxon>Ascomycota</taxon>
        <taxon>Pezizomycotina</taxon>
        <taxon>Dothideomycetes</taxon>
        <taxon>Dothideomycetidae</taxon>
        <taxon>Mycosphaerellales</taxon>
        <taxon>Dissoconiaceae</taxon>
        <taxon>Dissoconium</taxon>
    </lineage>
</organism>
<dbReference type="GeneID" id="54357727"/>
<dbReference type="AlphaFoldDB" id="A0A6J3M0J0"/>
<evidence type="ECO:0000313" key="2">
    <source>
        <dbReference type="RefSeq" id="XP_033458464.1"/>
    </source>
</evidence>
<dbReference type="Proteomes" id="UP000504637">
    <property type="component" value="Unplaced"/>
</dbReference>
<keyword evidence="1" id="KW-1185">Reference proteome</keyword>
<reference evidence="2" key="3">
    <citation type="submission" date="2025-08" db="UniProtKB">
        <authorList>
            <consortium name="RefSeq"/>
        </authorList>
    </citation>
    <scope>IDENTIFICATION</scope>
    <source>
        <strain evidence="2">CBS 342.82</strain>
    </source>
</reference>
<dbReference type="RefSeq" id="XP_033458464.1">
    <property type="nucleotide sequence ID" value="XM_033599928.1"/>
</dbReference>
<accession>A0A6J3M0J0</accession>
<evidence type="ECO:0000313" key="1">
    <source>
        <dbReference type="Proteomes" id="UP000504637"/>
    </source>
</evidence>
<reference evidence="2" key="2">
    <citation type="submission" date="2020-04" db="EMBL/GenBank/DDBJ databases">
        <authorList>
            <consortium name="NCBI Genome Project"/>
        </authorList>
    </citation>
    <scope>NUCLEOTIDE SEQUENCE</scope>
    <source>
        <strain evidence="2">CBS 342.82</strain>
    </source>
</reference>
<gene>
    <name evidence="2" type="ORF">K489DRAFT_247871</name>
</gene>